<dbReference type="InterPro" id="IPR018200">
    <property type="entry name" value="USP_CS"/>
</dbReference>
<name>A0AAV9PEM5_9PEZI</name>
<feature type="region of interest" description="Disordered" evidence="2">
    <location>
        <begin position="122"/>
        <end position="368"/>
    </location>
</feature>
<feature type="compositionally biased region" description="Basic and acidic residues" evidence="2">
    <location>
        <begin position="188"/>
        <end position="197"/>
    </location>
</feature>
<dbReference type="RefSeq" id="XP_064660942.1">
    <property type="nucleotide sequence ID" value="XM_064800991.1"/>
</dbReference>
<dbReference type="InterPro" id="IPR038765">
    <property type="entry name" value="Papain-like_cys_pep_sf"/>
</dbReference>
<dbReference type="EMBL" id="JAVRRT010000005">
    <property type="protein sequence ID" value="KAK5172098.1"/>
    <property type="molecule type" value="Genomic_DNA"/>
</dbReference>
<evidence type="ECO:0000313" key="4">
    <source>
        <dbReference type="EMBL" id="KAK5172098.1"/>
    </source>
</evidence>
<dbReference type="GO" id="GO:0005634">
    <property type="term" value="C:nucleus"/>
    <property type="evidence" value="ECO:0007669"/>
    <property type="project" value="TreeGrafter"/>
</dbReference>
<dbReference type="Pfam" id="PF00443">
    <property type="entry name" value="UCH"/>
    <property type="match status" value="1"/>
</dbReference>
<keyword evidence="5" id="KW-1185">Reference proteome</keyword>
<dbReference type="GO" id="GO:0005829">
    <property type="term" value="C:cytosol"/>
    <property type="evidence" value="ECO:0007669"/>
    <property type="project" value="TreeGrafter"/>
</dbReference>
<evidence type="ECO:0000313" key="5">
    <source>
        <dbReference type="Proteomes" id="UP001337655"/>
    </source>
</evidence>
<dbReference type="PANTHER" id="PTHR24006">
    <property type="entry name" value="UBIQUITIN CARBOXYL-TERMINAL HYDROLASE"/>
    <property type="match status" value="1"/>
</dbReference>
<dbReference type="GeneID" id="89925082"/>
<feature type="compositionally biased region" description="Acidic residues" evidence="2">
    <location>
        <begin position="345"/>
        <end position="362"/>
    </location>
</feature>
<dbReference type="PANTHER" id="PTHR24006:SF916">
    <property type="entry name" value="USP DOMAIN-CONTAINING PROTEIN"/>
    <property type="match status" value="1"/>
</dbReference>
<dbReference type="CDD" id="cd02257">
    <property type="entry name" value="Peptidase_C19"/>
    <property type="match status" value="1"/>
</dbReference>
<proteinExistence type="predicted"/>
<feature type="compositionally biased region" description="Low complexity" evidence="2">
    <location>
        <begin position="320"/>
        <end position="329"/>
    </location>
</feature>
<organism evidence="4 5">
    <name type="scientific">Saxophila tyrrhenica</name>
    <dbReference type="NCBI Taxonomy" id="1690608"/>
    <lineage>
        <taxon>Eukaryota</taxon>
        <taxon>Fungi</taxon>
        <taxon>Dikarya</taxon>
        <taxon>Ascomycota</taxon>
        <taxon>Pezizomycotina</taxon>
        <taxon>Dothideomycetes</taxon>
        <taxon>Dothideomycetidae</taxon>
        <taxon>Mycosphaerellales</taxon>
        <taxon>Extremaceae</taxon>
        <taxon>Saxophila</taxon>
    </lineage>
</organism>
<evidence type="ECO:0000256" key="2">
    <source>
        <dbReference type="SAM" id="MobiDB-lite"/>
    </source>
</evidence>
<dbReference type="InterPro" id="IPR050164">
    <property type="entry name" value="Peptidase_C19"/>
</dbReference>
<dbReference type="InterPro" id="IPR028889">
    <property type="entry name" value="USP"/>
</dbReference>
<dbReference type="Proteomes" id="UP001337655">
    <property type="component" value="Unassembled WGS sequence"/>
</dbReference>
<evidence type="ECO:0000256" key="1">
    <source>
        <dbReference type="SAM" id="Coils"/>
    </source>
</evidence>
<sequence length="739" mass="80614">MVFIGPKQLREAYERRIVDAQYDLDQARAMLAGFTKTMTETLPGKIQKAEQNIAKARKVYKTLQGDARNNQQVKIDKLNRTLDNMKNERDSTLPGLINTETKAVASLESKISMIEKLEAERLKKDAASEAETESSGPSAQAPEQSDGKIAAGRAGTKRKANAGDGEEAKPPVKQARRASPSDGKKRKANDAPAEKLVRQSKRQKGDAAPSADQAGDESDKEDAPAPPTQKGKRSRNKTVVPDSSDSGGKKTPSGKTSEHQETAPSPAGGAKKAAGKATAKATAKAAGKPAEKPAAKAAGKAVGKAAGKADAKADAKAEAAGKVAESKSNPKGKKKTSGKKLNDGDKEDGDDDSEENEEEDDGNGSKNGGFRNSCFSSVVIQLLDYALEVNLDSLVGNLDANFETFGLSEAESKKFDITSDKSYDGIKGKYKKLPEQRREAVRTAIKEARDAEEVDKISLPKHFLKMIADLRAQDKRPDQRFISAFLFQQVMAFGRKEDVGRRAQTLSVREDMNGDTQQDAMEYLVDVLNALLEHGHTGSKARLRKHFEIHSKTVDSCTDENCGFRSGPFTAKDNHLIVKVPAKPPKGKNIRMATLFKEAKHSPKDLRCPDCKERTLVAHTEYTQLPEIIFCKVNRTTYHSTTGEKGKTRTPVDLDPYGIKLEGQNFHLIAVVHHDGNTPESGHYTVFREHYGRWYLLDDKTVTEVKEADVKDHARKGQSAILMFEKAPEGVSPSPPAKK</sequence>
<dbReference type="InterPro" id="IPR001394">
    <property type="entry name" value="Peptidase_C19_UCH"/>
</dbReference>
<dbReference type="GO" id="GO:0004843">
    <property type="term" value="F:cysteine-type deubiquitinase activity"/>
    <property type="evidence" value="ECO:0007669"/>
    <property type="project" value="InterPro"/>
</dbReference>
<dbReference type="PROSITE" id="PS00973">
    <property type="entry name" value="USP_2"/>
    <property type="match status" value="1"/>
</dbReference>
<dbReference type="PROSITE" id="PS50235">
    <property type="entry name" value="USP_3"/>
    <property type="match status" value="1"/>
</dbReference>
<keyword evidence="1" id="KW-0175">Coiled coil</keyword>
<feature type="compositionally biased region" description="Polar residues" evidence="2">
    <location>
        <begin position="133"/>
        <end position="143"/>
    </location>
</feature>
<dbReference type="Gene3D" id="3.90.70.10">
    <property type="entry name" value="Cysteine proteinases"/>
    <property type="match status" value="1"/>
</dbReference>
<feature type="domain" description="USP" evidence="3">
    <location>
        <begin position="363"/>
        <end position="727"/>
    </location>
</feature>
<dbReference type="SUPFAM" id="SSF54001">
    <property type="entry name" value="Cysteine proteinases"/>
    <property type="match status" value="1"/>
</dbReference>
<comment type="caution">
    <text evidence="4">The sequence shown here is derived from an EMBL/GenBank/DDBJ whole genome shotgun (WGS) entry which is preliminary data.</text>
</comment>
<feature type="coiled-coil region" evidence="1">
    <location>
        <begin position="10"/>
        <end position="88"/>
    </location>
</feature>
<feature type="compositionally biased region" description="Low complexity" evidence="2">
    <location>
        <begin position="267"/>
        <end position="288"/>
    </location>
</feature>
<protein>
    <recommendedName>
        <fullName evidence="3">USP domain-containing protein</fullName>
    </recommendedName>
</protein>
<reference evidence="4 5" key="1">
    <citation type="submission" date="2023-08" db="EMBL/GenBank/DDBJ databases">
        <title>Black Yeasts Isolated from many extreme environments.</title>
        <authorList>
            <person name="Coleine C."/>
            <person name="Stajich J.E."/>
            <person name="Selbmann L."/>
        </authorList>
    </citation>
    <scope>NUCLEOTIDE SEQUENCE [LARGE SCALE GENOMIC DNA]</scope>
    <source>
        <strain evidence="4 5">CCFEE 5935</strain>
    </source>
</reference>
<accession>A0AAV9PEM5</accession>
<evidence type="ECO:0000259" key="3">
    <source>
        <dbReference type="PROSITE" id="PS50235"/>
    </source>
</evidence>
<dbReference type="AlphaFoldDB" id="A0AAV9PEM5"/>
<feature type="compositionally biased region" description="Low complexity" evidence="2">
    <location>
        <begin position="295"/>
        <end position="306"/>
    </location>
</feature>
<feature type="compositionally biased region" description="Basic and acidic residues" evidence="2">
    <location>
        <begin position="307"/>
        <end position="319"/>
    </location>
</feature>
<dbReference type="GO" id="GO:0016579">
    <property type="term" value="P:protein deubiquitination"/>
    <property type="evidence" value="ECO:0007669"/>
    <property type="project" value="InterPro"/>
</dbReference>
<gene>
    <name evidence="4" type="ORF">LTR77_003736</name>
</gene>